<evidence type="ECO:0000313" key="2">
    <source>
        <dbReference type="EMBL" id="QQP12299.1"/>
    </source>
</evidence>
<dbReference type="CDD" id="cd00093">
    <property type="entry name" value="HTH_XRE"/>
    <property type="match status" value="1"/>
</dbReference>
<keyword evidence="3" id="KW-1185">Reference proteome</keyword>
<name>A0ABX7AR90_9BACI</name>
<dbReference type="Pfam" id="PF21259">
    <property type="entry name" value="Rgg_C"/>
    <property type="match status" value="1"/>
</dbReference>
<dbReference type="SUPFAM" id="SSF47413">
    <property type="entry name" value="lambda repressor-like DNA-binding domains"/>
    <property type="match status" value="1"/>
</dbReference>
<dbReference type="SMART" id="SM00530">
    <property type="entry name" value="HTH_XRE"/>
    <property type="match status" value="1"/>
</dbReference>
<protein>
    <submittedName>
        <fullName evidence="2">Helix-turn-helix transcriptional regulator</fullName>
    </submittedName>
</protein>
<proteinExistence type="predicted"/>
<dbReference type="PROSITE" id="PS50943">
    <property type="entry name" value="HTH_CROC1"/>
    <property type="match status" value="1"/>
</dbReference>
<dbReference type="InterPro" id="IPR010982">
    <property type="entry name" value="Lambda_DNA-bd_dom_sf"/>
</dbReference>
<sequence length="289" mass="34551">MNRGRTLKEIRKNKGFSQLILSKGIISQSTYSKYEAGRIDIDVEKYIKLLNKLNISLEEFEYIHNERIYRKKKDIVQQFFFLNHNDIEKLTLLKVKTAEYLQIENDLEIKEIRLICEALIQLNQENFNEAKEIIKPIWERISKYDQWYLSDIRLINTVLFLFPTDIAIEFTQNVLKRLNKYNSFRDTDLLKSAFNINLSLLVIMSEDYSTALSIINDSLSQYKRKMNYHILALHFSRKAICHFHLGYNDSTIFLEKAFQLIGLYEDDEYLERIQSEFIKYTTIHDQELK</sequence>
<dbReference type="InterPro" id="IPR010057">
    <property type="entry name" value="Transcription_activator_Rgg_C"/>
</dbReference>
<evidence type="ECO:0000259" key="1">
    <source>
        <dbReference type="PROSITE" id="PS50943"/>
    </source>
</evidence>
<dbReference type="EMBL" id="CP067341">
    <property type="protein sequence ID" value="QQP12299.1"/>
    <property type="molecule type" value="Genomic_DNA"/>
</dbReference>
<gene>
    <name evidence="2" type="ORF">FJQ98_24935</name>
</gene>
<dbReference type="InterPro" id="IPR053163">
    <property type="entry name" value="HTH-type_regulator_Rgg"/>
</dbReference>
<dbReference type="PANTHER" id="PTHR37038">
    <property type="entry name" value="TRANSCRIPTIONAL REGULATOR-RELATED"/>
    <property type="match status" value="1"/>
</dbReference>
<dbReference type="RefSeq" id="WP_053593810.1">
    <property type="nucleotide sequence ID" value="NZ_CP067341.1"/>
</dbReference>
<dbReference type="Gene3D" id="1.25.40.10">
    <property type="entry name" value="Tetratricopeptide repeat domain"/>
    <property type="match status" value="1"/>
</dbReference>
<dbReference type="Proteomes" id="UP000596049">
    <property type="component" value="Chromosome"/>
</dbReference>
<dbReference type="Pfam" id="PF01381">
    <property type="entry name" value="HTH_3"/>
    <property type="match status" value="1"/>
</dbReference>
<reference evidence="2 3" key="1">
    <citation type="submission" date="2020-01" db="EMBL/GenBank/DDBJ databases">
        <authorList>
            <person name="Liu G."/>
            <person name="Liu B."/>
        </authorList>
    </citation>
    <scope>NUCLEOTIDE SEQUENCE [LARGE SCALE GENOMIC DNA]</scope>
    <source>
        <strain evidence="2 3">FJAT-51161</strain>
    </source>
</reference>
<evidence type="ECO:0000313" key="3">
    <source>
        <dbReference type="Proteomes" id="UP000596049"/>
    </source>
</evidence>
<dbReference type="PANTHER" id="PTHR37038:SF13">
    <property type="entry name" value="HTH CRO_C1-TYPE DOMAIN-CONTAINING PROTEIN"/>
    <property type="match status" value="1"/>
</dbReference>
<organism evidence="2 3">
    <name type="scientific">Lysinibacillus agricola</name>
    <dbReference type="NCBI Taxonomy" id="2590012"/>
    <lineage>
        <taxon>Bacteria</taxon>
        <taxon>Bacillati</taxon>
        <taxon>Bacillota</taxon>
        <taxon>Bacilli</taxon>
        <taxon>Bacillales</taxon>
        <taxon>Bacillaceae</taxon>
        <taxon>Lysinibacillus</taxon>
    </lineage>
</organism>
<feature type="domain" description="HTH cro/C1-type" evidence="1">
    <location>
        <begin position="7"/>
        <end position="60"/>
    </location>
</feature>
<dbReference type="InterPro" id="IPR001387">
    <property type="entry name" value="Cro/C1-type_HTH"/>
</dbReference>
<accession>A0ABX7AR90</accession>
<dbReference type="InterPro" id="IPR011990">
    <property type="entry name" value="TPR-like_helical_dom_sf"/>
</dbReference>